<dbReference type="InterPro" id="IPR002048">
    <property type="entry name" value="EF_hand_dom"/>
</dbReference>
<dbReference type="CDD" id="cd00051">
    <property type="entry name" value="EFh"/>
    <property type="match status" value="1"/>
</dbReference>
<sequence length="114" mass="12937">MEEIPQSRALDASPLSPNPETKPLNAEEIAAFNDILVTYLTRHETNRLEELFGLFDRNRNGTLSPLEIKTVMEQVSGHGFSDDKLQNLLSIVDKNHDGQVDIREFISVMKRLTD</sequence>
<evidence type="ECO:0000313" key="6">
    <source>
        <dbReference type="Proteomes" id="UP000187209"/>
    </source>
</evidence>
<comment type="caution">
    <text evidence="5">The sequence shown here is derived from an EMBL/GenBank/DDBJ whole genome shotgun (WGS) entry which is preliminary data.</text>
</comment>
<dbReference type="PROSITE" id="PS00018">
    <property type="entry name" value="EF_HAND_1"/>
    <property type="match status" value="2"/>
</dbReference>
<dbReference type="GO" id="GO:0005509">
    <property type="term" value="F:calcium ion binding"/>
    <property type="evidence" value="ECO:0007669"/>
    <property type="project" value="InterPro"/>
</dbReference>
<protein>
    <recommendedName>
        <fullName evidence="4">EF-hand domain-containing protein</fullName>
    </recommendedName>
</protein>
<evidence type="ECO:0000256" key="3">
    <source>
        <dbReference type="SAM" id="MobiDB-lite"/>
    </source>
</evidence>
<accession>A0A1R2AUQ4</accession>
<evidence type="ECO:0000256" key="2">
    <source>
        <dbReference type="ARBA" id="ARBA00022837"/>
    </source>
</evidence>
<dbReference type="Gene3D" id="1.10.238.10">
    <property type="entry name" value="EF-hand"/>
    <property type="match status" value="1"/>
</dbReference>
<evidence type="ECO:0000256" key="1">
    <source>
        <dbReference type="ARBA" id="ARBA00022737"/>
    </source>
</evidence>
<dbReference type="PANTHER" id="PTHR23050">
    <property type="entry name" value="CALCIUM BINDING PROTEIN"/>
    <property type="match status" value="1"/>
</dbReference>
<keyword evidence="1" id="KW-0677">Repeat</keyword>
<dbReference type="EMBL" id="MPUH01001363">
    <property type="protein sequence ID" value="OMJ68237.1"/>
    <property type="molecule type" value="Genomic_DNA"/>
</dbReference>
<dbReference type="InterPro" id="IPR018247">
    <property type="entry name" value="EF_Hand_1_Ca_BS"/>
</dbReference>
<feature type="domain" description="EF-hand" evidence="4">
    <location>
        <begin position="80"/>
        <end position="114"/>
    </location>
</feature>
<proteinExistence type="predicted"/>
<dbReference type="SUPFAM" id="SSF47473">
    <property type="entry name" value="EF-hand"/>
    <property type="match status" value="1"/>
</dbReference>
<dbReference type="Pfam" id="PF13499">
    <property type="entry name" value="EF-hand_7"/>
    <property type="match status" value="1"/>
</dbReference>
<gene>
    <name evidence="5" type="ORF">SteCoe_34383</name>
</gene>
<dbReference type="Proteomes" id="UP000187209">
    <property type="component" value="Unassembled WGS sequence"/>
</dbReference>
<dbReference type="PROSITE" id="PS50222">
    <property type="entry name" value="EF_HAND_2"/>
    <property type="match status" value="2"/>
</dbReference>
<evidence type="ECO:0000313" key="5">
    <source>
        <dbReference type="EMBL" id="OMJ68237.1"/>
    </source>
</evidence>
<dbReference type="AlphaFoldDB" id="A0A1R2AUQ4"/>
<dbReference type="InterPro" id="IPR011992">
    <property type="entry name" value="EF-hand-dom_pair"/>
</dbReference>
<dbReference type="InterPro" id="IPR050145">
    <property type="entry name" value="Centrin_CML-like"/>
</dbReference>
<keyword evidence="2" id="KW-0106">Calcium</keyword>
<organism evidence="5 6">
    <name type="scientific">Stentor coeruleus</name>
    <dbReference type="NCBI Taxonomy" id="5963"/>
    <lineage>
        <taxon>Eukaryota</taxon>
        <taxon>Sar</taxon>
        <taxon>Alveolata</taxon>
        <taxon>Ciliophora</taxon>
        <taxon>Postciliodesmatophora</taxon>
        <taxon>Heterotrichea</taxon>
        <taxon>Heterotrichida</taxon>
        <taxon>Stentoridae</taxon>
        <taxon>Stentor</taxon>
    </lineage>
</organism>
<dbReference type="OrthoDB" id="26525at2759"/>
<keyword evidence="6" id="KW-1185">Reference proteome</keyword>
<feature type="region of interest" description="Disordered" evidence="3">
    <location>
        <begin position="1"/>
        <end position="24"/>
    </location>
</feature>
<evidence type="ECO:0000259" key="4">
    <source>
        <dbReference type="PROSITE" id="PS50222"/>
    </source>
</evidence>
<feature type="domain" description="EF-hand" evidence="4">
    <location>
        <begin position="43"/>
        <end position="78"/>
    </location>
</feature>
<name>A0A1R2AUQ4_9CILI</name>
<dbReference type="SMART" id="SM00054">
    <property type="entry name" value="EFh"/>
    <property type="match status" value="2"/>
</dbReference>
<reference evidence="5 6" key="1">
    <citation type="submission" date="2016-11" db="EMBL/GenBank/DDBJ databases">
        <title>The macronuclear genome of Stentor coeruleus: a giant cell with tiny introns.</title>
        <authorList>
            <person name="Slabodnick M."/>
            <person name="Ruby J.G."/>
            <person name="Reiff S.B."/>
            <person name="Swart E.C."/>
            <person name="Gosai S."/>
            <person name="Prabakaran S."/>
            <person name="Witkowska E."/>
            <person name="Larue G.E."/>
            <person name="Fisher S."/>
            <person name="Freeman R.M."/>
            <person name="Gunawardena J."/>
            <person name="Chu W."/>
            <person name="Stover N.A."/>
            <person name="Gregory B.D."/>
            <person name="Nowacki M."/>
            <person name="Derisi J."/>
            <person name="Roy S.W."/>
            <person name="Marshall W.F."/>
            <person name="Sood P."/>
        </authorList>
    </citation>
    <scope>NUCLEOTIDE SEQUENCE [LARGE SCALE GENOMIC DNA]</scope>
    <source>
        <strain evidence="5">WM001</strain>
    </source>
</reference>